<evidence type="ECO:0000259" key="1">
    <source>
        <dbReference type="Pfam" id="PF13474"/>
    </source>
</evidence>
<dbReference type="InterPro" id="IPR037401">
    <property type="entry name" value="SnoaL-like"/>
</dbReference>
<reference evidence="2 3" key="1">
    <citation type="submission" date="2022-12" db="EMBL/GenBank/DDBJ databases">
        <title>Polyphasic characterization of Geotalea uranireducens NIT-SL11 newly isolated from a complex of sewage sludge and microbially reduced graphene oxide.</title>
        <authorList>
            <person name="Xie L."/>
            <person name="Yoshida N."/>
            <person name="Meng L."/>
        </authorList>
    </citation>
    <scope>NUCLEOTIDE SEQUENCE [LARGE SCALE GENOMIC DNA]</scope>
    <source>
        <strain evidence="2 3">NIT-SL11</strain>
    </source>
</reference>
<evidence type="ECO:0000313" key="2">
    <source>
        <dbReference type="EMBL" id="BDV44034.1"/>
    </source>
</evidence>
<dbReference type="InterPro" id="IPR032710">
    <property type="entry name" value="NTF2-like_dom_sf"/>
</dbReference>
<protein>
    <recommendedName>
        <fullName evidence="1">SnoaL-like domain-containing protein</fullName>
    </recommendedName>
</protein>
<dbReference type="Proteomes" id="UP001317705">
    <property type="component" value="Chromosome"/>
</dbReference>
<accession>A0ABN6VUL5</accession>
<proteinExistence type="predicted"/>
<organism evidence="2 3">
    <name type="scientific">Geotalea uraniireducens</name>
    <dbReference type="NCBI Taxonomy" id="351604"/>
    <lineage>
        <taxon>Bacteria</taxon>
        <taxon>Pseudomonadati</taxon>
        <taxon>Thermodesulfobacteriota</taxon>
        <taxon>Desulfuromonadia</taxon>
        <taxon>Geobacterales</taxon>
        <taxon>Geobacteraceae</taxon>
        <taxon>Geotalea</taxon>
    </lineage>
</organism>
<dbReference type="EMBL" id="AP027151">
    <property type="protein sequence ID" value="BDV44034.1"/>
    <property type="molecule type" value="Genomic_DNA"/>
</dbReference>
<feature type="domain" description="SnoaL-like" evidence="1">
    <location>
        <begin position="23"/>
        <end position="138"/>
    </location>
</feature>
<keyword evidence="3" id="KW-1185">Reference proteome</keyword>
<dbReference type="Pfam" id="PF13474">
    <property type="entry name" value="SnoaL_3"/>
    <property type="match status" value="1"/>
</dbReference>
<dbReference type="Gene3D" id="3.10.450.50">
    <property type="match status" value="1"/>
</dbReference>
<gene>
    <name evidence="2" type="ORF">GURASL_29570</name>
</gene>
<dbReference type="RefSeq" id="WP_282000146.1">
    <property type="nucleotide sequence ID" value="NZ_AP027151.1"/>
</dbReference>
<dbReference type="SUPFAM" id="SSF54427">
    <property type="entry name" value="NTF2-like"/>
    <property type="match status" value="1"/>
</dbReference>
<name>A0ABN6VUL5_9BACT</name>
<evidence type="ECO:0000313" key="3">
    <source>
        <dbReference type="Proteomes" id="UP001317705"/>
    </source>
</evidence>
<sequence>MYIEQTPVTGREDENLLTPQLRALSRFYRALNSRDLALMAQNWAPGDQAAMDNPLGGIRRCWEEIRTVYERLFAGAGEYRFEFYDYSYHEAGELFYVVGRERGEYRAGETVLALAIRTTRLFRLLDGQWRQVHHHGSIDDPALLTAYQQAVRPA</sequence>